<evidence type="ECO:0000313" key="1">
    <source>
        <dbReference type="EMBL" id="KIR37835.1"/>
    </source>
</evidence>
<protein>
    <submittedName>
        <fullName evidence="1">Unplaced genomic scaffold supercont1.18, whole genome shotgun sequence</fullName>
    </submittedName>
</protein>
<dbReference type="AlphaFoldDB" id="A0A0D0UYQ1"/>
<gene>
    <name evidence="1" type="ORF">I313_06201</name>
</gene>
<dbReference type="Proteomes" id="UP000053392">
    <property type="component" value="Unassembled WGS sequence"/>
</dbReference>
<reference evidence="1 2" key="1">
    <citation type="submission" date="2015-01" db="EMBL/GenBank/DDBJ databases">
        <title>The Genome Sequence of Cryptococcus gattii Ram5.</title>
        <authorList>
            <consortium name="The Broad Institute Genomics Platform"/>
            <person name="Cuomo C."/>
            <person name="Litvintseva A."/>
            <person name="Chen Y."/>
            <person name="Heitman J."/>
            <person name="Sun S."/>
            <person name="Springer D."/>
            <person name="Dromer F."/>
            <person name="Young S."/>
            <person name="Zeng Q."/>
            <person name="Gargeya S."/>
            <person name="Abouelleil A."/>
            <person name="Alvarado L."/>
            <person name="Chapman S.B."/>
            <person name="Gainer-Dewar J."/>
            <person name="Goldberg J."/>
            <person name="Griggs A."/>
            <person name="Gujja S."/>
            <person name="Hansen M."/>
            <person name="Howarth C."/>
            <person name="Imamovic A."/>
            <person name="Larimer J."/>
            <person name="Murphy C."/>
            <person name="Naylor J."/>
            <person name="Pearson M."/>
            <person name="Priest M."/>
            <person name="Roberts A."/>
            <person name="Saif S."/>
            <person name="Shea T."/>
            <person name="Sykes S."/>
            <person name="Wortman J."/>
            <person name="Nusbaum C."/>
            <person name="Birren B."/>
        </authorList>
    </citation>
    <scope>NUCLEOTIDE SEQUENCE [LARGE SCALE GENOMIC DNA]</scope>
    <source>
        <strain evidence="1 2">Ram5</strain>
    </source>
</reference>
<keyword evidence="2" id="KW-1185">Reference proteome</keyword>
<sequence>MRRIGRPLKTFLKLRGKTFWRHDWKKCKSSKTPKRLMLCSRPLMVGMMRTRTTQGLGRDVSYPVNIKTTVLIDSQASTLV</sequence>
<proteinExistence type="predicted"/>
<dbReference type="HOGENOM" id="CLU_2589671_0_0_1"/>
<evidence type="ECO:0000313" key="2">
    <source>
        <dbReference type="Proteomes" id="UP000053392"/>
    </source>
</evidence>
<organism evidence="1 2">
    <name type="scientific">Cryptococcus deuterogattii Ram5</name>
    <dbReference type="NCBI Taxonomy" id="1296110"/>
    <lineage>
        <taxon>Eukaryota</taxon>
        <taxon>Fungi</taxon>
        <taxon>Dikarya</taxon>
        <taxon>Basidiomycota</taxon>
        <taxon>Agaricomycotina</taxon>
        <taxon>Tremellomycetes</taxon>
        <taxon>Tremellales</taxon>
        <taxon>Cryptococcaceae</taxon>
        <taxon>Cryptococcus</taxon>
        <taxon>Cryptococcus gattii species complex</taxon>
    </lineage>
</organism>
<name>A0A0D0UYQ1_9TREE</name>
<accession>A0A0D0UYQ1</accession>
<dbReference type="EMBL" id="KN847913">
    <property type="protein sequence ID" value="KIR37835.1"/>
    <property type="molecule type" value="Genomic_DNA"/>
</dbReference>